<feature type="chain" id="PRO_5035224517" evidence="1">
    <location>
        <begin position="23"/>
        <end position="305"/>
    </location>
</feature>
<evidence type="ECO:0000313" key="2">
    <source>
        <dbReference type="EMBL" id="CAG7690075.1"/>
    </source>
</evidence>
<keyword evidence="1" id="KW-0732">Signal</keyword>
<dbReference type="EMBL" id="CAJVCH010021110">
    <property type="protein sequence ID" value="CAG7690075.1"/>
    <property type="molecule type" value="Genomic_DNA"/>
</dbReference>
<dbReference type="Proteomes" id="UP000708208">
    <property type="component" value="Unassembled WGS sequence"/>
</dbReference>
<feature type="signal peptide" evidence="1">
    <location>
        <begin position="1"/>
        <end position="22"/>
    </location>
</feature>
<evidence type="ECO:0000313" key="3">
    <source>
        <dbReference type="Proteomes" id="UP000708208"/>
    </source>
</evidence>
<evidence type="ECO:0000256" key="1">
    <source>
        <dbReference type="SAM" id="SignalP"/>
    </source>
</evidence>
<comment type="caution">
    <text evidence="2">The sequence shown here is derived from an EMBL/GenBank/DDBJ whole genome shotgun (WGS) entry which is preliminary data.</text>
</comment>
<accession>A0A8J2J724</accession>
<organism evidence="2 3">
    <name type="scientific">Allacma fusca</name>
    <dbReference type="NCBI Taxonomy" id="39272"/>
    <lineage>
        <taxon>Eukaryota</taxon>
        <taxon>Metazoa</taxon>
        <taxon>Ecdysozoa</taxon>
        <taxon>Arthropoda</taxon>
        <taxon>Hexapoda</taxon>
        <taxon>Collembola</taxon>
        <taxon>Symphypleona</taxon>
        <taxon>Sminthuridae</taxon>
        <taxon>Allacma</taxon>
    </lineage>
</organism>
<gene>
    <name evidence="2" type="ORF">AFUS01_LOCUS3504</name>
</gene>
<proteinExistence type="predicted"/>
<dbReference type="AlphaFoldDB" id="A0A8J2J724"/>
<name>A0A8J2J724_9HEXA</name>
<keyword evidence="3" id="KW-1185">Reference proteome</keyword>
<protein>
    <submittedName>
        <fullName evidence="2">Uncharacterized protein</fullName>
    </submittedName>
</protein>
<reference evidence="2" key="1">
    <citation type="submission" date="2021-06" db="EMBL/GenBank/DDBJ databases">
        <authorList>
            <person name="Hodson N. C."/>
            <person name="Mongue J. A."/>
            <person name="Jaron S. K."/>
        </authorList>
    </citation>
    <scope>NUCLEOTIDE SEQUENCE</scope>
</reference>
<sequence>MLLKATVCSAFYLLTIKSLTSSKSVLEEKFKYENWEITNSQRPVVSMTITDGDFKLLDSDETHKAYTWQGFIEGVTCNDYRHNPSYIFKCKAPFPIKWYIQTTFGKHFWGPDSQQFQNPLKTNETLNGLNFTYESVVSFDSYNEVLVKCMNVNHPDIFSTYDSYCPKTEVEDFEIDGPFMNNYEDNVRTIEISGTRANLLQWLTADPKWIRWQGGMENWPLILLPCPVRNHEDNAVLKYKLNDNYVRLPMESEENFEWNPQFGFVFRKEADPENYSTWKSTTFRCQVEYSYITVEPLGIKFVRET</sequence>